<evidence type="ECO:0000313" key="1">
    <source>
        <dbReference type="EMBL" id="JAV67220.1"/>
    </source>
</evidence>
<dbReference type="EMBL" id="GEZM01068082">
    <property type="protein sequence ID" value="JAV67220.1"/>
    <property type="molecule type" value="Transcribed_RNA"/>
</dbReference>
<reference evidence="1" key="1">
    <citation type="journal article" date="2016" name="Sci. Rep.">
        <title>Molecular characterization of firefly nuptial gifts: a multi-omics approach sheds light on postcopulatory sexual selection.</title>
        <authorList>
            <person name="Al-Wathiqui N."/>
            <person name="Fallon T.R."/>
            <person name="South A."/>
            <person name="Weng J.K."/>
            <person name="Lewis S.M."/>
        </authorList>
    </citation>
    <scope>NUCLEOTIDE SEQUENCE</scope>
</reference>
<dbReference type="GO" id="GO:0071897">
    <property type="term" value="P:DNA biosynthetic process"/>
    <property type="evidence" value="ECO:0007669"/>
    <property type="project" value="UniProtKB-ARBA"/>
</dbReference>
<protein>
    <recommendedName>
        <fullName evidence="2">Reverse transcriptase domain-containing protein</fullName>
    </recommendedName>
</protein>
<dbReference type="SUPFAM" id="SSF56672">
    <property type="entry name" value="DNA/RNA polymerases"/>
    <property type="match status" value="1"/>
</dbReference>
<dbReference type="InterPro" id="IPR043502">
    <property type="entry name" value="DNA/RNA_pol_sf"/>
</dbReference>
<evidence type="ECO:0008006" key="2">
    <source>
        <dbReference type="Google" id="ProtNLM"/>
    </source>
</evidence>
<dbReference type="InterPro" id="IPR008042">
    <property type="entry name" value="Retrotrans_Pao"/>
</dbReference>
<accession>A0A1Y1L4B3</accession>
<proteinExistence type="predicted"/>
<dbReference type="AlphaFoldDB" id="A0A1Y1L4B3"/>
<organism evidence="1">
    <name type="scientific">Photinus pyralis</name>
    <name type="common">Common eastern firefly</name>
    <name type="synonym">Lampyris pyralis</name>
    <dbReference type="NCBI Taxonomy" id="7054"/>
    <lineage>
        <taxon>Eukaryota</taxon>
        <taxon>Metazoa</taxon>
        <taxon>Ecdysozoa</taxon>
        <taxon>Arthropoda</taxon>
        <taxon>Hexapoda</taxon>
        <taxon>Insecta</taxon>
        <taxon>Pterygota</taxon>
        <taxon>Neoptera</taxon>
        <taxon>Endopterygota</taxon>
        <taxon>Coleoptera</taxon>
        <taxon>Polyphaga</taxon>
        <taxon>Elateriformia</taxon>
        <taxon>Elateroidea</taxon>
        <taxon>Lampyridae</taxon>
        <taxon>Lampyrinae</taxon>
        <taxon>Photinus</taxon>
    </lineage>
</organism>
<dbReference type="Pfam" id="PF05380">
    <property type="entry name" value="Peptidase_A17"/>
    <property type="match status" value="1"/>
</dbReference>
<name>A0A1Y1L4B3_PHOPY</name>
<dbReference type="EMBL" id="GEZM01068083">
    <property type="protein sequence ID" value="JAV67216.1"/>
    <property type="molecule type" value="Transcribed_RNA"/>
</dbReference>
<dbReference type="PANTHER" id="PTHR47331">
    <property type="entry name" value="PHD-TYPE DOMAIN-CONTAINING PROTEIN"/>
    <property type="match status" value="1"/>
</dbReference>
<sequence length="284" mass="32513">MVGIHHKDRDALRFLWYDTSGNITGYRFQRVPFGLTSSSFHLTATTQHELNEIKGNESTVTLLKKGFYADDLAVSMYNIKDAKKFQIEAQQIMELAKFQLNSWATTGDERESISILGLQWDTKNDLLYINIEVAPNICYTKRTLLAKAQSVFDPIGFLCPTLVIIKLILQKAWKIKLSWDEPLPSELTVEFQEWYRQLPKLIWCRIPRALGGSLPKEAKRSLHVFVDASKSIYAACIFLRSEYQGAVEVQLIQAKNRIAPTDRITIPRMELLAALIGSRLYLEI</sequence>